<gene>
    <name evidence="13" type="primary">LOC107227304</name>
</gene>
<dbReference type="PROSITE" id="PS01187">
    <property type="entry name" value="EGF_CA"/>
    <property type="match status" value="1"/>
</dbReference>
<evidence type="ECO:0000259" key="11">
    <source>
        <dbReference type="PROSITE" id="PS01186"/>
    </source>
</evidence>
<evidence type="ECO:0000256" key="7">
    <source>
        <dbReference type="ARBA" id="ARBA00023136"/>
    </source>
</evidence>
<evidence type="ECO:0000313" key="13">
    <source>
        <dbReference type="RefSeq" id="XP_015523898.2"/>
    </source>
</evidence>
<dbReference type="InterPro" id="IPR001881">
    <property type="entry name" value="EGF-like_Ca-bd_dom"/>
</dbReference>
<sequence length="435" mass="48073">MRTSFLITFNILMTAASSRQEYVDNRNVISEEGYYLDALYEALPASVSETLECPSTNVIKTRYKCRGVNNDWTDCSRVHCCPEYTLLNGQCIPKGTDPCSLNLCEQQCSVLMQRVICTCWDGYKFSPERQKQGLKPVCLDVDECVEGKADCEQICINNAGGFSCRCKEGFVLRGDNRTCEEIKVSEGATVAAASRCYANCDTVLRLHDKVRKLQDKVVALSTAIRLSSYASGPPGPMGPPGPPGPPGSRGFPGIDANGPHHNTDSYRSFENLGNEQAYSIFDSFAPTSNGYCKCQRGPVGPIGAPGKTGAKGESGERGPRGPRGSPGSFDFLLLLLADVRHDIVLLQEKVFKDTIPRRFDMQAALRRHRLNKERSRHKKQRGAAREGTLILPKQLTDAPKGEVEEFRNSEIDVISEYSYDEELENSGEDSYQYDA</sequence>
<dbReference type="AlphaFoldDB" id="A0A6J0CB67"/>
<dbReference type="InterPro" id="IPR000152">
    <property type="entry name" value="EGF-type_Asp/Asn_hydroxyl_site"/>
</dbReference>
<feature type="domain" description="EGF-like" evidence="11">
    <location>
        <begin position="164"/>
        <end position="179"/>
    </location>
</feature>
<evidence type="ECO:0000256" key="9">
    <source>
        <dbReference type="SAM" id="MobiDB-lite"/>
    </source>
</evidence>
<dbReference type="KEGG" id="nlo:107227304"/>
<evidence type="ECO:0000256" key="1">
    <source>
        <dbReference type="ARBA" id="ARBA00004479"/>
    </source>
</evidence>
<feature type="compositionally biased region" description="Pro residues" evidence="9">
    <location>
        <begin position="233"/>
        <end position="246"/>
    </location>
</feature>
<dbReference type="PROSITE" id="PS00010">
    <property type="entry name" value="ASX_HYDROXYL"/>
    <property type="match status" value="1"/>
</dbReference>
<dbReference type="InterPro" id="IPR018097">
    <property type="entry name" value="EGF_Ca-bd_CS"/>
</dbReference>
<proteinExistence type="predicted"/>
<dbReference type="PANTHER" id="PTHR14789:SF2">
    <property type="entry name" value="LAYILIN"/>
    <property type="match status" value="1"/>
</dbReference>
<dbReference type="Pfam" id="PF07645">
    <property type="entry name" value="EGF_CA"/>
    <property type="match status" value="1"/>
</dbReference>
<reference evidence="13" key="1">
    <citation type="submission" date="2025-08" db="UniProtKB">
        <authorList>
            <consortium name="RefSeq"/>
        </authorList>
    </citation>
    <scope>IDENTIFICATION</scope>
    <source>
        <tissue evidence="13">Thorax and Abdomen</tissue>
    </source>
</reference>
<protein>
    <submittedName>
        <fullName evidence="13">Collagen and calcium-binding EGF domain-containing protein 1 isoform X1</fullName>
    </submittedName>
</protein>
<evidence type="ECO:0000256" key="5">
    <source>
        <dbReference type="ARBA" id="ARBA00022734"/>
    </source>
</evidence>
<dbReference type="GO" id="GO:0030246">
    <property type="term" value="F:carbohydrate binding"/>
    <property type="evidence" value="ECO:0007669"/>
    <property type="project" value="UniProtKB-KW"/>
</dbReference>
<comment type="subcellular location">
    <subcellularLocation>
        <location evidence="1">Membrane</location>
        <topology evidence="1">Single-pass type I membrane protein</topology>
    </subcellularLocation>
</comment>
<feature type="signal peptide" evidence="10">
    <location>
        <begin position="1"/>
        <end position="18"/>
    </location>
</feature>
<dbReference type="PROSITE" id="PS01186">
    <property type="entry name" value="EGF_2"/>
    <property type="match status" value="1"/>
</dbReference>
<dbReference type="GO" id="GO:0005509">
    <property type="term" value="F:calcium ion binding"/>
    <property type="evidence" value="ECO:0007669"/>
    <property type="project" value="InterPro"/>
</dbReference>
<dbReference type="GeneID" id="107227304"/>
<dbReference type="SMART" id="SM00181">
    <property type="entry name" value="EGF"/>
    <property type="match status" value="2"/>
</dbReference>
<evidence type="ECO:0000256" key="10">
    <source>
        <dbReference type="SAM" id="SignalP"/>
    </source>
</evidence>
<feature type="region of interest" description="Disordered" evidence="9">
    <location>
        <begin position="228"/>
        <end position="267"/>
    </location>
</feature>
<evidence type="ECO:0000256" key="4">
    <source>
        <dbReference type="ARBA" id="ARBA00022729"/>
    </source>
</evidence>
<feature type="region of interest" description="Disordered" evidence="9">
    <location>
        <begin position="300"/>
        <end position="325"/>
    </location>
</feature>
<dbReference type="GO" id="GO:0005540">
    <property type="term" value="F:hyaluronic acid binding"/>
    <property type="evidence" value="ECO:0007669"/>
    <property type="project" value="TreeGrafter"/>
</dbReference>
<keyword evidence="7" id="KW-0472">Membrane</keyword>
<keyword evidence="6" id="KW-1133">Transmembrane helix</keyword>
<keyword evidence="8" id="KW-1015">Disulfide bond</keyword>
<dbReference type="GO" id="GO:0016020">
    <property type="term" value="C:membrane"/>
    <property type="evidence" value="ECO:0007669"/>
    <property type="project" value="UniProtKB-SubCell"/>
</dbReference>
<evidence type="ECO:0000256" key="8">
    <source>
        <dbReference type="ARBA" id="ARBA00023157"/>
    </source>
</evidence>
<keyword evidence="12" id="KW-1185">Reference proteome</keyword>
<dbReference type="InterPro" id="IPR049883">
    <property type="entry name" value="NOTCH1_EGF-like"/>
</dbReference>
<keyword evidence="3" id="KW-0812">Transmembrane</keyword>
<dbReference type="OrthoDB" id="9946071at2759"/>
<dbReference type="GO" id="GO:0005581">
    <property type="term" value="C:collagen trimer"/>
    <property type="evidence" value="ECO:0007669"/>
    <property type="project" value="UniProtKB-KW"/>
</dbReference>
<dbReference type="Gene3D" id="1.20.5.320">
    <property type="entry name" value="6-Phosphogluconate Dehydrogenase, domain 3"/>
    <property type="match status" value="2"/>
</dbReference>
<dbReference type="PANTHER" id="PTHR14789">
    <property type="entry name" value="CHONDROLECTIN VARIANT CHODLFDELTAE"/>
    <property type="match status" value="1"/>
</dbReference>
<evidence type="ECO:0000313" key="12">
    <source>
        <dbReference type="Proteomes" id="UP000829291"/>
    </source>
</evidence>
<dbReference type="InterPro" id="IPR000742">
    <property type="entry name" value="EGF"/>
</dbReference>
<dbReference type="InterPro" id="IPR051505">
    <property type="entry name" value="C-type_lectin_domain"/>
</dbReference>
<keyword evidence="13" id="KW-0176">Collagen</keyword>
<dbReference type="SMART" id="SM00179">
    <property type="entry name" value="EGF_CA"/>
    <property type="match status" value="1"/>
</dbReference>
<dbReference type="Gene3D" id="2.10.25.10">
    <property type="entry name" value="Laminin"/>
    <property type="match status" value="2"/>
</dbReference>
<name>A0A6J0CB67_NEOLC</name>
<keyword evidence="4 10" id="KW-0732">Signal</keyword>
<dbReference type="RefSeq" id="XP_015523898.2">
    <property type="nucleotide sequence ID" value="XM_015668412.2"/>
</dbReference>
<keyword evidence="2" id="KW-0245">EGF-like domain</keyword>
<keyword evidence="5" id="KW-0430">Lectin</keyword>
<organism evidence="13">
    <name type="scientific">Neodiprion lecontei</name>
    <name type="common">Redheaded pine sawfly</name>
    <dbReference type="NCBI Taxonomy" id="441921"/>
    <lineage>
        <taxon>Eukaryota</taxon>
        <taxon>Metazoa</taxon>
        <taxon>Ecdysozoa</taxon>
        <taxon>Arthropoda</taxon>
        <taxon>Hexapoda</taxon>
        <taxon>Insecta</taxon>
        <taxon>Pterygota</taxon>
        <taxon>Neoptera</taxon>
        <taxon>Endopterygota</taxon>
        <taxon>Hymenoptera</taxon>
        <taxon>Tenthredinoidea</taxon>
        <taxon>Diprionidae</taxon>
        <taxon>Diprioninae</taxon>
        <taxon>Neodiprion</taxon>
    </lineage>
</organism>
<dbReference type="Proteomes" id="UP000829291">
    <property type="component" value="Chromosome 5"/>
</dbReference>
<evidence type="ECO:0000256" key="3">
    <source>
        <dbReference type="ARBA" id="ARBA00022692"/>
    </source>
</evidence>
<feature type="chain" id="PRO_5045939058" evidence="10">
    <location>
        <begin position="19"/>
        <end position="435"/>
    </location>
</feature>
<dbReference type="SUPFAM" id="SSF57196">
    <property type="entry name" value="EGF/Laminin"/>
    <property type="match status" value="2"/>
</dbReference>
<accession>A0A6J0CB67</accession>
<evidence type="ECO:0000256" key="6">
    <source>
        <dbReference type="ARBA" id="ARBA00022989"/>
    </source>
</evidence>
<dbReference type="InParanoid" id="A0A6J0CB67"/>
<evidence type="ECO:0000256" key="2">
    <source>
        <dbReference type="ARBA" id="ARBA00022536"/>
    </source>
</evidence>